<reference evidence="1 2" key="1">
    <citation type="submission" date="2019-07" db="EMBL/GenBank/DDBJ databases">
        <authorList>
            <person name="Garlena R.A."/>
            <person name="Russell D.A."/>
            <person name="Pope W.H."/>
            <person name="Jacobs-Sera D."/>
            <person name="Hatfull G.F."/>
        </authorList>
    </citation>
    <scope>NUCLEOTIDE SEQUENCE [LARGE SCALE GENOMIC DNA]</scope>
</reference>
<dbReference type="RefSeq" id="YP_010754929.1">
    <property type="nucleotide sequence ID" value="NC_073465.1"/>
</dbReference>
<gene>
    <name evidence="1" type="primary">57</name>
    <name evidence="1" type="ORF">PBI_MALAGASYROSE_57</name>
</gene>
<dbReference type="KEGG" id="vg:80019530"/>
<proteinExistence type="predicted"/>
<dbReference type="EMBL" id="MN234170">
    <property type="protein sequence ID" value="QFG08905.1"/>
    <property type="molecule type" value="Genomic_DNA"/>
</dbReference>
<evidence type="ECO:0000313" key="1">
    <source>
        <dbReference type="EMBL" id="QFG08905.1"/>
    </source>
</evidence>
<keyword evidence="2" id="KW-1185">Reference proteome</keyword>
<accession>A0A5J6TE78</accession>
<dbReference type="Proteomes" id="UP000326279">
    <property type="component" value="Segment"/>
</dbReference>
<sequence length="93" mass="10409">MAKDISELRAHVDLLRYVKQEKARLKIVEDESKAAVLEGLGTADEGEIDGQVVVRVKTVKSNRLDQKLLEQMHPGAALECRSMTTSTRFEVVE</sequence>
<name>A0A5J6TE78_9CAUD</name>
<dbReference type="GeneID" id="80019530"/>
<protein>
    <submittedName>
        <fullName evidence="1">Uncharacterized protein</fullName>
    </submittedName>
</protein>
<organism evidence="1 2">
    <name type="scientific">Mycobacterium phage MalagasyRose</name>
    <dbReference type="NCBI Taxonomy" id="2599870"/>
    <lineage>
        <taxon>Viruses</taxon>
        <taxon>Duplodnaviria</taxon>
        <taxon>Heunggongvirae</taxon>
        <taxon>Uroviricota</taxon>
        <taxon>Caudoviricetes</taxon>
        <taxon>Malagasyrosevirus</taxon>
        <taxon>Malagasyrosevirus malagasyrose</taxon>
    </lineage>
</organism>
<evidence type="ECO:0000313" key="2">
    <source>
        <dbReference type="Proteomes" id="UP000326279"/>
    </source>
</evidence>